<proteinExistence type="predicted"/>
<reference evidence="2 3" key="2">
    <citation type="submission" date="2009-02" db="EMBL/GenBank/DDBJ databases">
        <title>Draft genome sequence of Clostridium asparagiforme (DSM 15981).</title>
        <authorList>
            <person name="Sudarsanam P."/>
            <person name="Ley R."/>
            <person name="Guruge J."/>
            <person name="Turnbaugh P.J."/>
            <person name="Mahowald M."/>
            <person name="Liep D."/>
            <person name="Gordon J."/>
        </authorList>
    </citation>
    <scope>NUCLEOTIDE SEQUENCE [LARGE SCALE GENOMIC DNA]</scope>
    <source>
        <strain evidence="2 3">DSM 15981</strain>
    </source>
</reference>
<reference evidence="2 3" key="1">
    <citation type="submission" date="2009-01" db="EMBL/GenBank/DDBJ databases">
        <authorList>
            <person name="Fulton L."/>
            <person name="Clifton S."/>
            <person name="Fulton B."/>
            <person name="Xu J."/>
            <person name="Minx P."/>
            <person name="Pepin K.H."/>
            <person name="Johnson M."/>
            <person name="Bhonagiri V."/>
            <person name="Nash W.E."/>
            <person name="Mardis E.R."/>
            <person name="Wilson R.K."/>
        </authorList>
    </citation>
    <scope>NUCLEOTIDE SEQUENCE [LARGE SCALE GENOMIC DNA]</scope>
    <source>
        <strain evidence="2 3">DSM 15981</strain>
    </source>
</reference>
<keyword evidence="3" id="KW-1185">Reference proteome</keyword>
<protein>
    <submittedName>
        <fullName evidence="2">Uncharacterized protein</fullName>
    </submittedName>
</protein>
<dbReference type="EMBL" id="ACCJ01000143">
    <property type="protein sequence ID" value="EEG55472.1"/>
    <property type="molecule type" value="Genomic_DNA"/>
</dbReference>
<gene>
    <name evidence="2" type="ORF">CLOSTASPAR_02450</name>
</gene>
<feature type="region of interest" description="Disordered" evidence="1">
    <location>
        <begin position="1"/>
        <end position="30"/>
    </location>
</feature>
<name>C0CZM3_9FIRM</name>
<organism evidence="2 3">
    <name type="scientific">[Clostridium] asparagiforme DSM 15981</name>
    <dbReference type="NCBI Taxonomy" id="518636"/>
    <lineage>
        <taxon>Bacteria</taxon>
        <taxon>Bacillati</taxon>
        <taxon>Bacillota</taxon>
        <taxon>Clostridia</taxon>
        <taxon>Lachnospirales</taxon>
        <taxon>Lachnospiraceae</taxon>
        <taxon>Enterocloster</taxon>
    </lineage>
</organism>
<dbReference type="HOGENOM" id="CLU_2664494_0_0_9"/>
<comment type="caution">
    <text evidence="2">The sequence shown here is derived from an EMBL/GenBank/DDBJ whole genome shotgun (WGS) entry which is preliminary data.</text>
</comment>
<accession>C0CZM3</accession>
<sequence length="75" mass="8417">MRLYCAGGSRSGGMASGTQDMRPMGKPAEKGAFRQAWRDFPRRFSRRLGRFTITSVHDNNSKLVYSIIGKFPCNS</sequence>
<evidence type="ECO:0000313" key="3">
    <source>
        <dbReference type="Proteomes" id="UP000004756"/>
    </source>
</evidence>
<dbReference type="Proteomes" id="UP000004756">
    <property type="component" value="Unassembled WGS sequence"/>
</dbReference>
<evidence type="ECO:0000313" key="2">
    <source>
        <dbReference type="EMBL" id="EEG55472.1"/>
    </source>
</evidence>
<evidence type="ECO:0000256" key="1">
    <source>
        <dbReference type="SAM" id="MobiDB-lite"/>
    </source>
</evidence>
<dbReference type="AlphaFoldDB" id="C0CZM3"/>